<keyword evidence="3" id="KW-1185">Reference proteome</keyword>
<gene>
    <name evidence="2" type="ORF">SAMN02746091_01056</name>
</gene>
<dbReference type="EMBL" id="FQVG01000015">
    <property type="protein sequence ID" value="SHE76030.1"/>
    <property type="molecule type" value="Genomic_DNA"/>
</dbReference>
<proteinExistence type="predicted"/>
<organism evidence="2 3">
    <name type="scientific">Caloramator proteoclasticus DSM 10124</name>
    <dbReference type="NCBI Taxonomy" id="1121262"/>
    <lineage>
        <taxon>Bacteria</taxon>
        <taxon>Bacillati</taxon>
        <taxon>Bacillota</taxon>
        <taxon>Clostridia</taxon>
        <taxon>Eubacteriales</taxon>
        <taxon>Clostridiaceae</taxon>
        <taxon>Caloramator</taxon>
    </lineage>
</organism>
<sequence>MTIFAIMATLVIGIIILIYRAIAKKKWLMAIVIIPLAISIFQLLYLLLI</sequence>
<feature type="transmembrane region" description="Helical" evidence="1">
    <location>
        <begin position="6"/>
        <end position="22"/>
    </location>
</feature>
<keyword evidence="1" id="KW-0812">Transmembrane</keyword>
<protein>
    <submittedName>
        <fullName evidence="2">Uncharacterized protein</fullName>
    </submittedName>
</protein>
<name>A0A1M4W4F6_9CLOT</name>
<reference evidence="3" key="1">
    <citation type="submission" date="2016-11" db="EMBL/GenBank/DDBJ databases">
        <authorList>
            <person name="Varghese N."/>
            <person name="Submissions S."/>
        </authorList>
    </citation>
    <scope>NUCLEOTIDE SEQUENCE [LARGE SCALE GENOMIC DNA]</scope>
    <source>
        <strain evidence="3">DSM 10124</strain>
    </source>
</reference>
<feature type="transmembrane region" description="Helical" evidence="1">
    <location>
        <begin position="27"/>
        <end position="48"/>
    </location>
</feature>
<evidence type="ECO:0000313" key="3">
    <source>
        <dbReference type="Proteomes" id="UP000184423"/>
    </source>
</evidence>
<dbReference type="AlphaFoldDB" id="A0A1M4W4F6"/>
<dbReference type="Proteomes" id="UP000184423">
    <property type="component" value="Unassembled WGS sequence"/>
</dbReference>
<keyword evidence="1" id="KW-0472">Membrane</keyword>
<keyword evidence="1" id="KW-1133">Transmembrane helix</keyword>
<accession>A0A1M4W4F6</accession>
<evidence type="ECO:0000313" key="2">
    <source>
        <dbReference type="EMBL" id="SHE76030.1"/>
    </source>
</evidence>
<evidence type="ECO:0000256" key="1">
    <source>
        <dbReference type="SAM" id="Phobius"/>
    </source>
</evidence>